<name>A0A5R9GBX9_9BACL</name>
<dbReference type="Proteomes" id="UP000309676">
    <property type="component" value="Unassembled WGS sequence"/>
</dbReference>
<accession>A0A5R9GBX9</accession>
<dbReference type="EMBL" id="VCIW01000027">
    <property type="protein sequence ID" value="TLS48905.1"/>
    <property type="molecule type" value="Genomic_DNA"/>
</dbReference>
<organism evidence="1 2">
    <name type="scientific">Paenibacillus antri</name>
    <dbReference type="NCBI Taxonomy" id="2582848"/>
    <lineage>
        <taxon>Bacteria</taxon>
        <taxon>Bacillati</taxon>
        <taxon>Bacillota</taxon>
        <taxon>Bacilli</taxon>
        <taxon>Bacillales</taxon>
        <taxon>Paenibacillaceae</taxon>
        <taxon>Paenibacillus</taxon>
    </lineage>
</organism>
<keyword evidence="2" id="KW-1185">Reference proteome</keyword>
<evidence type="ECO:0000313" key="1">
    <source>
        <dbReference type="EMBL" id="TLS48905.1"/>
    </source>
</evidence>
<protein>
    <submittedName>
        <fullName evidence="1">Uncharacterized protein</fullName>
    </submittedName>
</protein>
<evidence type="ECO:0000313" key="2">
    <source>
        <dbReference type="Proteomes" id="UP000309676"/>
    </source>
</evidence>
<gene>
    <name evidence="1" type="ORF">FE782_28295</name>
</gene>
<proteinExistence type="predicted"/>
<dbReference type="RefSeq" id="WP_138197715.1">
    <property type="nucleotide sequence ID" value="NZ_VCIW01000027.1"/>
</dbReference>
<sequence length="278" mass="32507">METQFRLLRFSGGIPLAMTMAAEVLLRGNFERFDHGEQTQLITVLIEELIQGLPPSVQRLLEAASVLWRFNEDRLTSIVDDDIETETFRSLVRLPFITLAGDYWMLHDAVRTWTQQDLIRRKPQTYEQMRWKALEQIRSEERLHPRLRSKLRMDKLYLHEHPLVRSTCFLGPADGVELRECRECDIPAIQSLYIRYLNFIAPSVPEERHMEGIIRSVWLTDPSSFITIWRQNELIAFYGMFPLHDRMLSVLSDAPLFHPFLTGVETSSEGLLVMYGRA</sequence>
<comment type="caution">
    <text evidence="1">The sequence shown here is derived from an EMBL/GenBank/DDBJ whole genome shotgun (WGS) entry which is preliminary data.</text>
</comment>
<dbReference type="AlphaFoldDB" id="A0A5R9GBX9"/>
<reference evidence="1 2" key="1">
    <citation type="submission" date="2019-05" db="EMBL/GenBank/DDBJ databases">
        <authorList>
            <person name="Narsing Rao M.P."/>
            <person name="Li W.J."/>
        </authorList>
    </citation>
    <scope>NUCLEOTIDE SEQUENCE [LARGE SCALE GENOMIC DNA]</scope>
    <source>
        <strain evidence="1 2">SYSU_K30003</strain>
    </source>
</reference>
<dbReference type="OrthoDB" id="182489at2"/>